<protein>
    <recommendedName>
        <fullName evidence="5">Chitin synthase export chaperone</fullName>
    </recommendedName>
</protein>
<keyword evidence="1" id="KW-0472">Membrane</keyword>
<dbReference type="Proteomes" id="UP000006514">
    <property type="component" value="Unassembled WGS sequence"/>
</dbReference>
<keyword evidence="1" id="KW-1133">Transmembrane helix</keyword>
<dbReference type="AlphaFoldDB" id="J0WSH2"/>
<gene>
    <name evidence="3" type="ORF">AURDEDRAFT_154717</name>
</gene>
<dbReference type="OrthoDB" id="3197626at2759"/>
<keyword evidence="2" id="KW-0732">Signal</keyword>
<proteinExistence type="predicted"/>
<dbReference type="eggNOG" id="ENOG502RCVG">
    <property type="taxonomic scope" value="Eukaryota"/>
</dbReference>
<feature type="chain" id="PRO_5003741453" description="Chitin synthase export chaperone" evidence="2">
    <location>
        <begin position="28"/>
        <end position="397"/>
    </location>
</feature>
<accession>J0WSH2</accession>
<evidence type="ECO:0000313" key="4">
    <source>
        <dbReference type="Proteomes" id="UP000006514"/>
    </source>
</evidence>
<reference evidence="4" key="1">
    <citation type="journal article" date="2012" name="Science">
        <title>The Paleozoic origin of enzymatic lignin decomposition reconstructed from 31 fungal genomes.</title>
        <authorList>
            <person name="Floudas D."/>
            <person name="Binder M."/>
            <person name="Riley R."/>
            <person name="Barry K."/>
            <person name="Blanchette R.A."/>
            <person name="Henrissat B."/>
            <person name="Martinez A.T."/>
            <person name="Otillar R."/>
            <person name="Spatafora J.W."/>
            <person name="Yadav J.S."/>
            <person name="Aerts A."/>
            <person name="Benoit I."/>
            <person name="Boyd A."/>
            <person name="Carlson A."/>
            <person name="Copeland A."/>
            <person name="Coutinho P.M."/>
            <person name="de Vries R.P."/>
            <person name="Ferreira P."/>
            <person name="Findley K."/>
            <person name="Foster B."/>
            <person name="Gaskell J."/>
            <person name="Glotzer D."/>
            <person name="Gorecki P."/>
            <person name="Heitman J."/>
            <person name="Hesse C."/>
            <person name="Hori C."/>
            <person name="Igarashi K."/>
            <person name="Jurgens J.A."/>
            <person name="Kallen N."/>
            <person name="Kersten P."/>
            <person name="Kohler A."/>
            <person name="Kuees U."/>
            <person name="Kumar T.K.A."/>
            <person name="Kuo A."/>
            <person name="LaButti K."/>
            <person name="Larrondo L.F."/>
            <person name="Lindquist E."/>
            <person name="Ling A."/>
            <person name="Lombard V."/>
            <person name="Lucas S."/>
            <person name="Lundell T."/>
            <person name="Martin R."/>
            <person name="McLaughlin D.J."/>
            <person name="Morgenstern I."/>
            <person name="Morin E."/>
            <person name="Murat C."/>
            <person name="Nagy L.G."/>
            <person name="Nolan M."/>
            <person name="Ohm R.A."/>
            <person name="Patyshakuliyeva A."/>
            <person name="Rokas A."/>
            <person name="Ruiz-Duenas F.J."/>
            <person name="Sabat G."/>
            <person name="Salamov A."/>
            <person name="Samejima M."/>
            <person name="Schmutz J."/>
            <person name="Slot J.C."/>
            <person name="St John F."/>
            <person name="Stenlid J."/>
            <person name="Sun H."/>
            <person name="Sun S."/>
            <person name="Syed K."/>
            <person name="Tsang A."/>
            <person name="Wiebenga A."/>
            <person name="Young D."/>
            <person name="Pisabarro A."/>
            <person name="Eastwood D.C."/>
            <person name="Martin F."/>
            <person name="Cullen D."/>
            <person name="Grigoriev I.V."/>
            <person name="Hibbett D.S."/>
        </authorList>
    </citation>
    <scope>NUCLEOTIDE SEQUENCE [LARGE SCALE GENOMIC DNA]</scope>
    <source>
        <strain evidence="4">TFB10046</strain>
    </source>
</reference>
<organism evidence="3 4">
    <name type="scientific">Auricularia subglabra (strain TFB-10046 / SS5)</name>
    <name type="common">White-rot fungus</name>
    <name type="synonym">Auricularia delicata (strain TFB10046)</name>
    <dbReference type="NCBI Taxonomy" id="717982"/>
    <lineage>
        <taxon>Eukaryota</taxon>
        <taxon>Fungi</taxon>
        <taxon>Dikarya</taxon>
        <taxon>Basidiomycota</taxon>
        <taxon>Agaricomycotina</taxon>
        <taxon>Agaricomycetes</taxon>
        <taxon>Auriculariales</taxon>
        <taxon>Auriculariaceae</taxon>
        <taxon>Auricularia</taxon>
    </lineage>
</organism>
<sequence>MALDCLLTPTFGLLVLLLDCATGVTHCAMWPPRRAGLCDLSTLPAGYCGGDMHDTAYRPNQAGLTADLSLALCPPPTTTMVDWHDPVVIARCARLSIFFQDLCGGWYMWEFLISLRFDWEHVTGKHPFRWPQIAYFGARYLLMMSGLMAFRTSLAFGPVNCEAWYHGSYALAHVCVACGSLLLFLRVIAISGRNKLVIAMLCAFYIVQLLALINATVRIRAVYMPELLMCGVANSIVSRLNFFISFGFDFVCLCIVFWYLFAARGAGMWNLLFSQGVIYFIVVISAYMIPAILLILNLNDFMNEMLKVPSVVILIVCTTRMYRDLVVFYSRPPAAPEDLTAASATWNTARTHAQSGGVLVIRTHEVTSSGSRRPDSEIELARKGLDYGDGDGHVHAI</sequence>
<evidence type="ECO:0000256" key="1">
    <source>
        <dbReference type="SAM" id="Phobius"/>
    </source>
</evidence>
<evidence type="ECO:0000256" key="2">
    <source>
        <dbReference type="SAM" id="SignalP"/>
    </source>
</evidence>
<dbReference type="InParanoid" id="J0WSH2"/>
<feature type="signal peptide" evidence="2">
    <location>
        <begin position="1"/>
        <end position="27"/>
    </location>
</feature>
<feature type="transmembrane region" description="Helical" evidence="1">
    <location>
        <begin position="240"/>
        <end position="261"/>
    </location>
</feature>
<feature type="transmembrane region" description="Helical" evidence="1">
    <location>
        <begin position="196"/>
        <end position="219"/>
    </location>
</feature>
<feature type="transmembrane region" description="Helical" evidence="1">
    <location>
        <begin position="276"/>
        <end position="298"/>
    </location>
</feature>
<dbReference type="KEGG" id="adl:AURDEDRAFT_154717"/>
<name>J0WSH2_AURST</name>
<evidence type="ECO:0008006" key="5">
    <source>
        <dbReference type="Google" id="ProtNLM"/>
    </source>
</evidence>
<feature type="transmembrane region" description="Helical" evidence="1">
    <location>
        <begin position="169"/>
        <end position="190"/>
    </location>
</feature>
<evidence type="ECO:0000313" key="3">
    <source>
        <dbReference type="EMBL" id="EJD36018.1"/>
    </source>
</evidence>
<feature type="transmembrane region" description="Helical" evidence="1">
    <location>
        <begin position="133"/>
        <end position="157"/>
    </location>
</feature>
<dbReference type="EMBL" id="JH687873">
    <property type="protein sequence ID" value="EJD36018.1"/>
    <property type="molecule type" value="Genomic_DNA"/>
</dbReference>
<keyword evidence="1" id="KW-0812">Transmembrane</keyword>
<keyword evidence="4" id="KW-1185">Reference proteome</keyword>